<keyword evidence="1" id="KW-0813">Transport</keyword>
<dbReference type="HAMAP" id="MF_03103">
    <property type="entry name" value="Mmm1"/>
    <property type="match status" value="1"/>
</dbReference>
<evidence type="ECO:0000313" key="13">
    <source>
        <dbReference type="Proteomes" id="UP001432216"/>
    </source>
</evidence>
<comment type="subunit">
    <text evidence="8">Homodimer. Component of the ER-mitochondria encounter structure (ERMES) or MDM complex, composed of MMM1, MDM10, MDM12 and MDM34. A MMM1 homodimer associates with one molecule of MDM12 on each side in a pairwise head-to-tail manner, and the SMP-LTD domains of MMM1 and MDM12 generate a continuous hydrophobic tunnel for phospholipid trafficking.</text>
</comment>
<feature type="topological domain" description="Cytoplasmic" evidence="8">
    <location>
        <begin position="36"/>
        <end position="493"/>
    </location>
</feature>
<evidence type="ECO:0000256" key="8">
    <source>
        <dbReference type="HAMAP-Rule" id="MF_03103"/>
    </source>
</evidence>
<keyword evidence="6" id="KW-0446">Lipid-binding</keyword>
<dbReference type="GeneID" id="89992332"/>
<dbReference type="EMBL" id="CP143815">
    <property type="protein sequence ID" value="WVO24198.1"/>
    <property type="molecule type" value="Genomic_DNA"/>
</dbReference>
<dbReference type="InterPro" id="IPR031468">
    <property type="entry name" value="SMP_LBD"/>
</dbReference>
<organism evidence="12 13">
    <name type="scientific">Cryptococcus decagattii</name>
    <dbReference type="NCBI Taxonomy" id="1859122"/>
    <lineage>
        <taxon>Eukaryota</taxon>
        <taxon>Fungi</taxon>
        <taxon>Dikarya</taxon>
        <taxon>Basidiomycota</taxon>
        <taxon>Agaricomycotina</taxon>
        <taxon>Tremellomycetes</taxon>
        <taxon>Tremellales</taxon>
        <taxon>Cryptococcaceae</taxon>
        <taxon>Cryptococcus</taxon>
        <taxon>Cryptococcus gattii species complex</taxon>
    </lineage>
</organism>
<keyword evidence="7 8" id="KW-0472">Membrane</keyword>
<evidence type="ECO:0000259" key="11">
    <source>
        <dbReference type="PROSITE" id="PS51847"/>
    </source>
</evidence>
<gene>
    <name evidence="8" type="primary">MMM1</name>
    <name evidence="12" type="ORF">IAS62_005562</name>
</gene>
<comment type="subcellular location">
    <subcellularLocation>
        <location evidence="8">Endoplasmic reticulum membrane</location>
        <topology evidence="8">Single-pass type I membrane protein</topology>
    </subcellularLocation>
    <text evidence="8">The ERMES/MDM complex localizes to a few discrete foci (around 10 per single cell), that represent mitochondria-endoplasmic reticulum junctions. These foci are often found next to mtDNA nucleoids.</text>
</comment>
<dbReference type="InterPro" id="IPR027537">
    <property type="entry name" value="Mmm1"/>
</dbReference>
<accession>A0ABZ2B422</accession>
<evidence type="ECO:0000256" key="6">
    <source>
        <dbReference type="ARBA" id="ARBA00023121"/>
    </source>
</evidence>
<keyword evidence="13" id="KW-1185">Reference proteome</keyword>
<feature type="region of interest" description="Disordered" evidence="9">
    <location>
        <begin position="402"/>
        <end position="450"/>
    </location>
</feature>
<dbReference type="Proteomes" id="UP001432216">
    <property type="component" value="Chromosome 10"/>
</dbReference>
<feature type="domain" description="SMP-LTD" evidence="11">
    <location>
        <begin position="80"/>
        <end position="278"/>
    </location>
</feature>
<evidence type="ECO:0000313" key="12">
    <source>
        <dbReference type="EMBL" id="WVO24198.1"/>
    </source>
</evidence>
<feature type="compositionally biased region" description="Pro residues" evidence="9">
    <location>
        <begin position="341"/>
        <end position="351"/>
    </location>
</feature>
<keyword evidence="3 8" id="KW-0256">Endoplasmic reticulum</keyword>
<name>A0ABZ2B422_9TREE</name>
<evidence type="ECO:0000256" key="3">
    <source>
        <dbReference type="ARBA" id="ARBA00022824"/>
    </source>
</evidence>
<evidence type="ECO:0000256" key="5">
    <source>
        <dbReference type="ARBA" id="ARBA00023055"/>
    </source>
</evidence>
<keyword evidence="2 8" id="KW-0812">Transmembrane</keyword>
<dbReference type="PANTHER" id="PTHR13466">
    <property type="entry name" value="TEX2 PROTEIN-RELATED"/>
    <property type="match status" value="1"/>
</dbReference>
<feature type="topological domain" description="Lumenal" evidence="8">
    <location>
        <begin position="1"/>
        <end position="14"/>
    </location>
</feature>
<feature type="compositionally biased region" description="Polar residues" evidence="9">
    <location>
        <begin position="353"/>
        <end position="374"/>
    </location>
</feature>
<feature type="transmembrane region" description="Helical" evidence="10">
    <location>
        <begin position="15"/>
        <end position="34"/>
    </location>
</feature>
<protein>
    <recommendedName>
        <fullName evidence="8">Maintenance of mitochondrial morphology protein 1</fullName>
    </recommendedName>
</protein>
<dbReference type="PANTHER" id="PTHR13466:SF0">
    <property type="entry name" value="SMP-LTD DOMAIN-CONTAINING PROTEIN"/>
    <property type="match status" value="1"/>
</dbReference>
<evidence type="ECO:0000256" key="2">
    <source>
        <dbReference type="ARBA" id="ARBA00022692"/>
    </source>
</evidence>
<keyword evidence="4 8" id="KW-1133">Transmembrane helix</keyword>
<evidence type="ECO:0000256" key="9">
    <source>
        <dbReference type="SAM" id="MobiDB-lite"/>
    </source>
</evidence>
<evidence type="ECO:0000256" key="1">
    <source>
        <dbReference type="ARBA" id="ARBA00022448"/>
    </source>
</evidence>
<evidence type="ECO:0000256" key="10">
    <source>
        <dbReference type="SAM" id="Phobius"/>
    </source>
</evidence>
<sequence>MYEPFSPNLTFTEGFVLGQASFLIILLLFIRYVVFSPSEQIDHEGWRKRRAERADLLSNHTPPPLSVLLSKTSYDMSIHPAESSDWVNVLLAQILQGYRNDLLSEGGEEGARQRIEGWLNPKGERLSWLDPIDVTSLSLGTSYPLLSNARIRPADGQGRLRAEIDVDYLDSLSMTLSTAVLINFPKPRFAVLPVTLGVELVSVGGTMSVQLHEPIEDRQHIHANLLPDFHLNLKVTSLLGSRAKLQDIPKLEQLIVSRLRNLIQDRLVHPNHISLALPRILSPSVSSTPILEGLGEGAVDALKDAVSDGVKRMVEDFMGENPIEGALNGQGEGQWVDENYPPTPLVQPPGTFPTLSESSGQSLPPSRPQSTTQGQPQLFYRRPLIHPAQTYHHYNTYTLDPQIPHSVSYRHPPRESHIHNPPQTPVPQRPSHGQGRMSTASSLTPSQSQSQFRFRGQFASSMNPGQSIIVEDKQECASADFHLNFSLDVCIRD</sequence>
<comment type="function">
    <text evidence="8">Component of the ERMES/MDM complex, which serves as a molecular tether to connect the endoplasmic reticulum (ER) and mitochondria. Components of this complex are involved in the control of mitochondrial shape and protein biogenesis, and function in nonvesicular lipid trafficking between the ER and mitochondria. The MDM12-MMM1 subcomplex functions in the major beta-barrel assembly pathway that is responsible for biogenesis of all outer membrane beta-barrel proteins, and acts in a late step after the SAM complex. The MDM10-MDM12-MMM1 subcomplex further acts in the TOM40-specific pathway after the action of the MDM12-MMM1 complex. Essential for establishing and maintaining the structure of mitochondria and maintenance of mtDNA nucleoids.</text>
</comment>
<dbReference type="PROSITE" id="PS51847">
    <property type="entry name" value="SMP"/>
    <property type="match status" value="1"/>
</dbReference>
<evidence type="ECO:0000256" key="7">
    <source>
        <dbReference type="ARBA" id="ARBA00023136"/>
    </source>
</evidence>
<reference evidence="12 13" key="1">
    <citation type="submission" date="2024-01" db="EMBL/GenBank/DDBJ databases">
        <title>Comparative genomics of Cryptococcus and Kwoniella reveals pathogenesis evolution and contrasting modes of karyotype evolution via chromosome fusion or intercentromeric recombination.</title>
        <authorList>
            <person name="Coelho M.A."/>
            <person name="David-Palma M."/>
            <person name="Shea T."/>
            <person name="Bowers K."/>
            <person name="McGinley-Smith S."/>
            <person name="Mohammad A.W."/>
            <person name="Gnirke A."/>
            <person name="Yurkov A.M."/>
            <person name="Nowrousian M."/>
            <person name="Sun S."/>
            <person name="Cuomo C.A."/>
            <person name="Heitman J."/>
        </authorList>
    </citation>
    <scope>NUCLEOTIDE SEQUENCE [LARGE SCALE GENOMIC DNA]</scope>
    <source>
        <strain evidence="12 13">7685027</strain>
    </source>
</reference>
<comment type="similarity">
    <text evidence="8">Belongs to the MMM1 family.</text>
</comment>
<proteinExistence type="inferred from homology"/>
<feature type="region of interest" description="Disordered" evidence="9">
    <location>
        <begin position="321"/>
        <end position="374"/>
    </location>
</feature>
<dbReference type="Pfam" id="PF10296">
    <property type="entry name" value="MMM1"/>
    <property type="match status" value="2"/>
</dbReference>
<dbReference type="InterPro" id="IPR019411">
    <property type="entry name" value="MMM1_dom"/>
</dbReference>
<feature type="compositionally biased region" description="Polar residues" evidence="9">
    <location>
        <begin position="436"/>
        <end position="445"/>
    </location>
</feature>
<evidence type="ECO:0000256" key="4">
    <source>
        <dbReference type="ARBA" id="ARBA00022989"/>
    </source>
</evidence>
<dbReference type="RefSeq" id="XP_064723437.1">
    <property type="nucleotide sequence ID" value="XM_064867365.1"/>
</dbReference>
<keyword evidence="5" id="KW-0445">Lipid transport</keyword>
<dbReference type="CDD" id="cd21671">
    <property type="entry name" value="SMP_Mmm1"/>
    <property type="match status" value="1"/>
</dbReference>